<feature type="region of interest" description="Disordered" evidence="1">
    <location>
        <begin position="39"/>
        <end position="86"/>
    </location>
</feature>
<feature type="compositionally biased region" description="Basic and acidic residues" evidence="1">
    <location>
        <begin position="39"/>
        <end position="58"/>
    </location>
</feature>
<comment type="caution">
    <text evidence="2">The sequence shown here is derived from an EMBL/GenBank/DDBJ whole genome shotgun (WGS) entry which is preliminary data.</text>
</comment>
<dbReference type="Proteomes" id="UP001557470">
    <property type="component" value="Unassembled WGS sequence"/>
</dbReference>
<organism evidence="2 3">
    <name type="scientific">Umbra pygmaea</name>
    <name type="common">Eastern mudminnow</name>
    <dbReference type="NCBI Taxonomy" id="75934"/>
    <lineage>
        <taxon>Eukaryota</taxon>
        <taxon>Metazoa</taxon>
        <taxon>Chordata</taxon>
        <taxon>Craniata</taxon>
        <taxon>Vertebrata</taxon>
        <taxon>Euteleostomi</taxon>
        <taxon>Actinopterygii</taxon>
        <taxon>Neopterygii</taxon>
        <taxon>Teleostei</taxon>
        <taxon>Protacanthopterygii</taxon>
        <taxon>Esociformes</taxon>
        <taxon>Umbridae</taxon>
        <taxon>Umbra</taxon>
    </lineage>
</organism>
<feature type="compositionally biased region" description="Polar residues" evidence="1">
    <location>
        <begin position="60"/>
        <end position="71"/>
    </location>
</feature>
<protein>
    <submittedName>
        <fullName evidence="2">Uncharacterized protein</fullName>
    </submittedName>
</protein>
<name>A0ABD0X7D5_UMBPY</name>
<keyword evidence="3" id="KW-1185">Reference proteome</keyword>
<reference evidence="2 3" key="1">
    <citation type="submission" date="2024-06" db="EMBL/GenBank/DDBJ databases">
        <authorList>
            <person name="Pan Q."/>
            <person name="Wen M."/>
            <person name="Jouanno E."/>
            <person name="Zahm M."/>
            <person name="Klopp C."/>
            <person name="Cabau C."/>
            <person name="Louis A."/>
            <person name="Berthelot C."/>
            <person name="Parey E."/>
            <person name="Roest Crollius H."/>
            <person name="Montfort J."/>
            <person name="Robinson-Rechavi M."/>
            <person name="Bouchez O."/>
            <person name="Lampietro C."/>
            <person name="Lopez Roques C."/>
            <person name="Donnadieu C."/>
            <person name="Postlethwait J."/>
            <person name="Bobe J."/>
            <person name="Verreycken H."/>
            <person name="Guiguen Y."/>
        </authorList>
    </citation>
    <scope>NUCLEOTIDE SEQUENCE [LARGE SCALE GENOMIC DNA]</scope>
    <source>
        <strain evidence="2">Up_M1</strain>
        <tissue evidence="2">Testis</tissue>
    </source>
</reference>
<sequence length="104" mass="11587">MISGLTHLFLGCPTFDYFHSLLKIHCEDEATFKTSLEKGYSKTPIRERERESRRERDSSWNAVMSSAQSYTKARKTTRSNACSPGSFFCCGAPVPPSGLLAMTA</sequence>
<dbReference type="EMBL" id="JAGEUA010000003">
    <property type="protein sequence ID" value="KAL0993949.1"/>
    <property type="molecule type" value="Genomic_DNA"/>
</dbReference>
<proteinExistence type="predicted"/>
<evidence type="ECO:0000256" key="1">
    <source>
        <dbReference type="SAM" id="MobiDB-lite"/>
    </source>
</evidence>
<accession>A0ABD0X7D5</accession>
<dbReference type="AlphaFoldDB" id="A0ABD0X7D5"/>
<evidence type="ECO:0000313" key="2">
    <source>
        <dbReference type="EMBL" id="KAL0993949.1"/>
    </source>
</evidence>
<gene>
    <name evidence="2" type="ORF">UPYG_G00115950</name>
</gene>
<evidence type="ECO:0000313" key="3">
    <source>
        <dbReference type="Proteomes" id="UP001557470"/>
    </source>
</evidence>